<gene>
    <name evidence="8" type="ORF">HO173_009761</name>
</gene>
<dbReference type="EMBL" id="JACCJC010000052">
    <property type="protein sequence ID" value="KAF6231924.1"/>
    <property type="molecule type" value="Genomic_DNA"/>
</dbReference>
<evidence type="ECO:0000256" key="5">
    <source>
        <dbReference type="ARBA" id="ARBA00022989"/>
    </source>
</evidence>
<evidence type="ECO:0000256" key="1">
    <source>
        <dbReference type="ARBA" id="ARBA00004141"/>
    </source>
</evidence>
<dbReference type="OrthoDB" id="3900342at2759"/>
<keyword evidence="3" id="KW-0812">Transmembrane</keyword>
<dbReference type="InterPro" id="IPR004841">
    <property type="entry name" value="AA-permease/SLC12A_dom"/>
</dbReference>
<dbReference type="PANTHER" id="PTHR43341">
    <property type="entry name" value="AMINO ACID PERMEASE"/>
    <property type="match status" value="1"/>
</dbReference>
<dbReference type="InterPro" id="IPR050524">
    <property type="entry name" value="APC_YAT"/>
</dbReference>
<dbReference type="Gene3D" id="1.20.1740.10">
    <property type="entry name" value="Amino acid/polyamine transporter I"/>
    <property type="match status" value="1"/>
</dbReference>
<dbReference type="GO" id="GO:0016020">
    <property type="term" value="C:membrane"/>
    <property type="evidence" value="ECO:0007669"/>
    <property type="project" value="UniProtKB-SubCell"/>
</dbReference>
<evidence type="ECO:0000313" key="9">
    <source>
        <dbReference type="Proteomes" id="UP000578531"/>
    </source>
</evidence>
<protein>
    <recommendedName>
        <fullName evidence="7">Amino acid permease/ SLC12A domain-containing protein</fullName>
    </recommendedName>
</protein>
<comment type="subcellular location">
    <subcellularLocation>
        <location evidence="1">Membrane</location>
        <topology evidence="1">Multi-pass membrane protein</topology>
    </subcellularLocation>
</comment>
<keyword evidence="4" id="KW-0029">Amino-acid transport</keyword>
<comment type="caution">
    <text evidence="8">The sequence shown here is derived from an EMBL/GenBank/DDBJ whole genome shotgun (WGS) entry which is preliminary data.</text>
</comment>
<dbReference type="Proteomes" id="UP000578531">
    <property type="component" value="Unassembled WGS sequence"/>
</dbReference>
<dbReference type="GO" id="GO:0015171">
    <property type="term" value="F:amino acid transmembrane transporter activity"/>
    <property type="evidence" value="ECO:0007669"/>
    <property type="project" value="TreeGrafter"/>
</dbReference>
<evidence type="ECO:0000256" key="2">
    <source>
        <dbReference type="ARBA" id="ARBA00022448"/>
    </source>
</evidence>
<proteinExistence type="predicted"/>
<keyword evidence="9" id="KW-1185">Reference proteome</keyword>
<dbReference type="RefSeq" id="XP_037161355.1">
    <property type="nucleotide sequence ID" value="XM_037311649.1"/>
</dbReference>
<sequence length="165" mass="18419">MLLHCYELGNQEKDHDSTMIFFVYFSQHEEISMQVLCGWQIFVRSPILRYGLSRTWLQMIVLSTVIGVTLFQKDGEALKVAGPSGTLLAFAIAGVAAISAVEGVSEMIQMFPAPNAAMELVRAFVDPDLAWVDERSMPVKQAWPRACAMQVVRILGTIKMPKKKL</sequence>
<keyword evidence="5" id="KW-1133">Transmembrane helix</keyword>
<organism evidence="8 9">
    <name type="scientific">Letharia columbiana</name>
    <dbReference type="NCBI Taxonomy" id="112416"/>
    <lineage>
        <taxon>Eukaryota</taxon>
        <taxon>Fungi</taxon>
        <taxon>Dikarya</taxon>
        <taxon>Ascomycota</taxon>
        <taxon>Pezizomycotina</taxon>
        <taxon>Lecanoromycetes</taxon>
        <taxon>OSLEUM clade</taxon>
        <taxon>Lecanoromycetidae</taxon>
        <taxon>Lecanorales</taxon>
        <taxon>Lecanorineae</taxon>
        <taxon>Parmeliaceae</taxon>
        <taxon>Letharia</taxon>
    </lineage>
</organism>
<keyword evidence="6" id="KW-0472">Membrane</keyword>
<evidence type="ECO:0000256" key="4">
    <source>
        <dbReference type="ARBA" id="ARBA00022970"/>
    </source>
</evidence>
<evidence type="ECO:0000256" key="6">
    <source>
        <dbReference type="ARBA" id="ARBA00023136"/>
    </source>
</evidence>
<name>A0A8H6FNR6_9LECA</name>
<evidence type="ECO:0000259" key="7">
    <source>
        <dbReference type="Pfam" id="PF00324"/>
    </source>
</evidence>
<dbReference type="Pfam" id="PF00324">
    <property type="entry name" value="AA_permease"/>
    <property type="match status" value="1"/>
</dbReference>
<dbReference type="AlphaFoldDB" id="A0A8H6FNR6"/>
<evidence type="ECO:0000256" key="3">
    <source>
        <dbReference type="ARBA" id="ARBA00022692"/>
    </source>
</evidence>
<dbReference type="PANTHER" id="PTHR43341:SF1">
    <property type="entry name" value="GENERAL AMINO-ACID PERMEASE GAP1"/>
    <property type="match status" value="1"/>
</dbReference>
<evidence type="ECO:0000313" key="8">
    <source>
        <dbReference type="EMBL" id="KAF6231924.1"/>
    </source>
</evidence>
<dbReference type="GeneID" id="59291410"/>
<accession>A0A8H6FNR6</accession>
<keyword evidence="2" id="KW-0813">Transport</keyword>
<reference evidence="8 9" key="1">
    <citation type="journal article" date="2020" name="Genomics">
        <title>Complete, high-quality genomes from long-read metagenomic sequencing of two wolf lichen thalli reveals enigmatic genome architecture.</title>
        <authorList>
            <person name="McKenzie S.K."/>
            <person name="Walston R.F."/>
            <person name="Allen J.L."/>
        </authorList>
    </citation>
    <scope>NUCLEOTIDE SEQUENCE [LARGE SCALE GENOMIC DNA]</scope>
    <source>
        <strain evidence="8">WasteWater2</strain>
    </source>
</reference>
<feature type="domain" description="Amino acid permease/ SLC12A" evidence="7">
    <location>
        <begin position="57"/>
        <end position="132"/>
    </location>
</feature>